<dbReference type="InterPro" id="IPR050438">
    <property type="entry name" value="LMW_PTPase"/>
</dbReference>
<evidence type="ECO:0000256" key="1">
    <source>
        <dbReference type="ARBA" id="ARBA00011063"/>
    </source>
</evidence>
<evidence type="ECO:0000313" key="8">
    <source>
        <dbReference type="Proteomes" id="UP000053317"/>
    </source>
</evidence>
<evidence type="ECO:0000256" key="2">
    <source>
        <dbReference type="ARBA" id="ARBA00022801"/>
    </source>
</evidence>
<evidence type="ECO:0000256" key="3">
    <source>
        <dbReference type="ARBA" id="ARBA00022912"/>
    </source>
</evidence>
<dbReference type="PRINTS" id="PR00719">
    <property type="entry name" value="LMWPTPASE"/>
</dbReference>
<reference evidence="7 8" key="1">
    <citation type="submission" date="2015-05" db="EMBL/GenBank/DDBJ databases">
        <title>Distinctive expansion of gene families associated with plant cell wall degradation and secondary metabolism in the genomes of grapevine trunk pathogens.</title>
        <authorList>
            <person name="Lawrence D.P."/>
            <person name="Travadon R."/>
            <person name="Rolshausen P.E."/>
            <person name="Baumgartner K."/>
        </authorList>
    </citation>
    <scope>NUCLEOTIDE SEQUENCE [LARGE SCALE GENOMIC DNA]</scope>
    <source>
        <strain evidence="7">UCRPC4</strain>
    </source>
</reference>
<dbReference type="InterPro" id="IPR023485">
    <property type="entry name" value="Ptyr_pPase"/>
</dbReference>
<dbReference type="Proteomes" id="UP000053317">
    <property type="component" value="Unassembled WGS sequence"/>
</dbReference>
<evidence type="ECO:0000313" key="7">
    <source>
        <dbReference type="EMBL" id="KKY21618.1"/>
    </source>
</evidence>
<accession>A0A0G2GD79</accession>
<name>A0A0G2GD79_PHACM</name>
<keyword evidence="2" id="KW-0378">Hydrolase</keyword>
<comment type="caution">
    <text evidence="7">The sequence shown here is derived from an EMBL/GenBank/DDBJ whole genome shotgun (WGS) entry which is preliminary data.</text>
</comment>
<keyword evidence="8" id="KW-1185">Reference proteome</keyword>
<proteinExistence type="inferred from homology"/>
<dbReference type="InterPro" id="IPR017867">
    <property type="entry name" value="Tyr_phospatase_low_mol_wt"/>
</dbReference>
<reference evidence="7 8" key="2">
    <citation type="submission" date="2015-05" db="EMBL/GenBank/DDBJ databases">
        <authorList>
            <person name="Morales-Cruz A."/>
            <person name="Amrine K.C."/>
            <person name="Cantu D."/>
        </authorList>
    </citation>
    <scope>NUCLEOTIDE SEQUENCE [LARGE SCALE GENOMIC DNA]</scope>
    <source>
        <strain evidence="7">UCRPC4</strain>
    </source>
</reference>
<protein>
    <submittedName>
        <fullName evidence="7">Putative low molecular weight phosphotyrosine protein phosphatase</fullName>
    </submittedName>
</protein>
<comment type="similarity">
    <text evidence="1">Belongs to the low molecular weight phosphotyrosine protein phosphatase family.</text>
</comment>
<dbReference type="PANTHER" id="PTHR11717:SF7">
    <property type="entry name" value="LOW MOLECULAR WEIGHT PHOSPHOTYROSINE PROTEIN PHOSPHATASE"/>
    <property type="match status" value="1"/>
</dbReference>
<gene>
    <name evidence="7" type="ORF">UCRPC4_g03569</name>
</gene>
<dbReference type="EMBL" id="LCWF01000083">
    <property type="protein sequence ID" value="KKY21618.1"/>
    <property type="molecule type" value="Genomic_DNA"/>
</dbReference>
<feature type="region of interest" description="Disordered" evidence="5">
    <location>
        <begin position="135"/>
        <end position="155"/>
    </location>
</feature>
<dbReference type="SUPFAM" id="SSF52788">
    <property type="entry name" value="Phosphotyrosine protein phosphatases I"/>
    <property type="match status" value="1"/>
</dbReference>
<evidence type="ECO:0000259" key="6">
    <source>
        <dbReference type="SMART" id="SM00226"/>
    </source>
</evidence>
<evidence type="ECO:0000256" key="5">
    <source>
        <dbReference type="SAM" id="MobiDB-lite"/>
    </source>
</evidence>
<evidence type="ECO:0000256" key="4">
    <source>
        <dbReference type="PIRSR" id="PIRSR617867-1"/>
    </source>
</evidence>
<dbReference type="Pfam" id="PF01451">
    <property type="entry name" value="LMWPc"/>
    <property type="match status" value="1"/>
</dbReference>
<dbReference type="GO" id="GO:0004725">
    <property type="term" value="F:protein tyrosine phosphatase activity"/>
    <property type="evidence" value="ECO:0007669"/>
    <property type="project" value="InterPro"/>
</dbReference>
<sequence length="201" mass="22573">MSETTGFKDKINVLFVCLGNICRSPMAHGVFLHHLSSLPPSQRSRFGVIDSCGTGAYHTHEPPDYRTMSVLESHEITGFEHGARKIRTRDFEEFDYILGMDGMNLSDLRRLEQRRGLVEGDTQRAKVSLFGKFGGKQSNGRGRRGADGGQDWDGEEVIDPYYGGDEGFEEVFEQVDRFSKAFIQEVLKDDKTTDVNGADKI</sequence>
<dbReference type="OrthoDB" id="3388at2759"/>
<dbReference type="InterPro" id="IPR036196">
    <property type="entry name" value="Ptyr_pPase_sf"/>
</dbReference>
<dbReference type="SMART" id="SM00226">
    <property type="entry name" value="LMWPc"/>
    <property type="match status" value="1"/>
</dbReference>
<feature type="active site" evidence="4">
    <location>
        <position position="23"/>
    </location>
</feature>
<organism evidence="7 8">
    <name type="scientific">Phaeomoniella chlamydospora</name>
    <name type="common">Phaeoacremonium chlamydosporum</name>
    <dbReference type="NCBI Taxonomy" id="158046"/>
    <lineage>
        <taxon>Eukaryota</taxon>
        <taxon>Fungi</taxon>
        <taxon>Dikarya</taxon>
        <taxon>Ascomycota</taxon>
        <taxon>Pezizomycotina</taxon>
        <taxon>Eurotiomycetes</taxon>
        <taxon>Chaetothyriomycetidae</taxon>
        <taxon>Phaeomoniellales</taxon>
        <taxon>Phaeomoniellaceae</taxon>
        <taxon>Phaeomoniella</taxon>
    </lineage>
</organism>
<feature type="domain" description="Phosphotyrosine protein phosphatase I" evidence="6">
    <location>
        <begin position="11"/>
        <end position="185"/>
    </location>
</feature>
<keyword evidence="3" id="KW-0904">Protein phosphatase</keyword>
<dbReference type="Gene3D" id="3.40.50.2300">
    <property type="match status" value="1"/>
</dbReference>
<feature type="active site" description="Proton donor" evidence="4">
    <location>
        <position position="159"/>
    </location>
</feature>
<dbReference type="PANTHER" id="PTHR11717">
    <property type="entry name" value="LOW MOLECULAR WEIGHT PROTEIN TYROSINE PHOSPHATASE"/>
    <property type="match status" value="1"/>
</dbReference>
<feature type="active site" description="Nucleophile" evidence="4">
    <location>
        <position position="17"/>
    </location>
</feature>
<dbReference type="AlphaFoldDB" id="A0A0G2GD79"/>
<dbReference type="CDD" id="cd16343">
    <property type="entry name" value="LMWPTP"/>
    <property type="match status" value="1"/>
</dbReference>